<name>A0A0N5D3J0_THECL</name>
<dbReference type="GO" id="GO:0019825">
    <property type="term" value="F:oxygen binding"/>
    <property type="evidence" value="ECO:0007669"/>
    <property type="project" value="InterPro"/>
</dbReference>
<dbReference type="GO" id="GO:0005506">
    <property type="term" value="F:iron ion binding"/>
    <property type="evidence" value="ECO:0007669"/>
    <property type="project" value="InterPro"/>
</dbReference>
<dbReference type="PIRSF" id="PIRSF002026">
    <property type="entry name" value="Nematode_globin"/>
    <property type="match status" value="1"/>
</dbReference>
<dbReference type="EMBL" id="UYYF01004513">
    <property type="protein sequence ID" value="VDN04954.1"/>
    <property type="molecule type" value="Genomic_DNA"/>
</dbReference>
<evidence type="ECO:0000256" key="2">
    <source>
        <dbReference type="ARBA" id="ARBA00022617"/>
    </source>
</evidence>
<evidence type="ECO:0000256" key="6">
    <source>
        <dbReference type="PIRSR" id="PIRSR002026-1"/>
    </source>
</evidence>
<evidence type="ECO:0000256" key="8">
    <source>
        <dbReference type="SAM" id="Phobius"/>
    </source>
</evidence>
<dbReference type="Gene3D" id="1.10.490.10">
    <property type="entry name" value="Globins"/>
    <property type="match status" value="2"/>
</dbReference>
<dbReference type="InterPro" id="IPR012292">
    <property type="entry name" value="Globin/Proto"/>
</dbReference>
<dbReference type="InterPro" id="IPR012085">
    <property type="entry name" value="Globin_nematode"/>
</dbReference>
<evidence type="ECO:0000256" key="3">
    <source>
        <dbReference type="ARBA" id="ARBA00022621"/>
    </source>
</evidence>
<evidence type="ECO:0000313" key="11">
    <source>
        <dbReference type="Proteomes" id="UP000276776"/>
    </source>
</evidence>
<gene>
    <name evidence="10" type="ORF">TCLT_LOCUS7491</name>
</gene>
<evidence type="ECO:0000313" key="12">
    <source>
        <dbReference type="WBParaSite" id="TCLT_0000750201-mRNA-1"/>
    </source>
</evidence>
<accession>A0A0N5D3J0</accession>
<dbReference type="CDD" id="cd01040">
    <property type="entry name" value="Mb-like"/>
    <property type="match status" value="1"/>
</dbReference>
<dbReference type="GO" id="GO:0005344">
    <property type="term" value="F:oxygen carrier activity"/>
    <property type="evidence" value="ECO:0007669"/>
    <property type="project" value="UniProtKB-KW"/>
</dbReference>
<sequence>MLSRIEVQNNCMKVLNEAATVGTDQTSVQHGLNFYKYMFKNYPDLRKYFKGAEHYTPEDVQNSERFVKQDKIFFCITCIFCICYVCKFLKFKGIYLTSIINFLVSGIWYVLGQRILLAIRIIVNTYNDHETFLAYARETVNRHVKFKMDRNLWMGFFLILVEFLKEYTEVNTETEQSILQIGKDFADECVVHTVALNLPH</sequence>
<dbReference type="SUPFAM" id="SSF46458">
    <property type="entry name" value="Globin-like"/>
    <property type="match status" value="1"/>
</dbReference>
<dbReference type="Pfam" id="PF00042">
    <property type="entry name" value="Globin"/>
    <property type="match status" value="2"/>
</dbReference>
<evidence type="ECO:0000256" key="5">
    <source>
        <dbReference type="ARBA" id="ARBA00023004"/>
    </source>
</evidence>
<evidence type="ECO:0000256" key="1">
    <source>
        <dbReference type="ARBA" id="ARBA00022448"/>
    </source>
</evidence>
<evidence type="ECO:0000259" key="9">
    <source>
        <dbReference type="Pfam" id="PF00042"/>
    </source>
</evidence>
<dbReference type="InterPro" id="IPR044399">
    <property type="entry name" value="Mb-like_M"/>
</dbReference>
<keyword evidence="8" id="KW-0812">Transmembrane</keyword>
<evidence type="ECO:0000256" key="4">
    <source>
        <dbReference type="ARBA" id="ARBA00022723"/>
    </source>
</evidence>
<keyword evidence="5 6" id="KW-0408">Iron</keyword>
<feature type="binding site" description="proximal binding residue" evidence="6">
    <location>
        <position position="143"/>
    </location>
    <ligand>
        <name>heme</name>
        <dbReference type="ChEBI" id="CHEBI:30413"/>
    </ligand>
    <ligandPart>
        <name>Fe</name>
        <dbReference type="ChEBI" id="CHEBI:18248"/>
    </ligandPart>
</feature>
<evidence type="ECO:0000256" key="7">
    <source>
        <dbReference type="RuleBase" id="RU000356"/>
    </source>
</evidence>
<feature type="domain" description="Globin" evidence="9">
    <location>
        <begin position="111"/>
        <end position="187"/>
    </location>
</feature>
<comment type="similarity">
    <text evidence="7">Belongs to the globin family.</text>
</comment>
<organism evidence="12">
    <name type="scientific">Thelazia callipaeda</name>
    <name type="common">Oriental eyeworm</name>
    <name type="synonym">Parasitic nematode</name>
    <dbReference type="NCBI Taxonomy" id="103827"/>
    <lineage>
        <taxon>Eukaryota</taxon>
        <taxon>Metazoa</taxon>
        <taxon>Ecdysozoa</taxon>
        <taxon>Nematoda</taxon>
        <taxon>Chromadorea</taxon>
        <taxon>Rhabditida</taxon>
        <taxon>Spirurina</taxon>
        <taxon>Spiruromorpha</taxon>
        <taxon>Thelazioidea</taxon>
        <taxon>Thelaziidae</taxon>
        <taxon>Thelazia</taxon>
    </lineage>
</organism>
<keyword evidence="1 7" id="KW-0813">Transport</keyword>
<keyword evidence="2 7" id="KW-0349">Heme</keyword>
<dbReference type="InterPro" id="IPR000971">
    <property type="entry name" value="Globin"/>
</dbReference>
<feature type="transmembrane region" description="Helical" evidence="8">
    <location>
        <begin position="94"/>
        <end position="111"/>
    </location>
</feature>
<dbReference type="AlphaFoldDB" id="A0A0N5D3J0"/>
<dbReference type="GO" id="GO:0020037">
    <property type="term" value="F:heme binding"/>
    <property type="evidence" value="ECO:0007669"/>
    <property type="project" value="InterPro"/>
</dbReference>
<feature type="transmembrane region" description="Helical" evidence="8">
    <location>
        <begin position="72"/>
        <end position="88"/>
    </location>
</feature>
<keyword evidence="8" id="KW-1133">Transmembrane helix</keyword>
<protein>
    <submittedName>
        <fullName evidence="12">GLOBIN domain-containing protein</fullName>
    </submittedName>
</protein>
<reference evidence="12" key="1">
    <citation type="submission" date="2017-02" db="UniProtKB">
        <authorList>
            <consortium name="WormBaseParasite"/>
        </authorList>
    </citation>
    <scope>IDENTIFICATION</scope>
</reference>
<keyword evidence="3 7" id="KW-0561">Oxygen transport</keyword>
<proteinExistence type="inferred from homology"/>
<reference evidence="10 11" key="2">
    <citation type="submission" date="2018-11" db="EMBL/GenBank/DDBJ databases">
        <authorList>
            <consortium name="Pathogen Informatics"/>
        </authorList>
    </citation>
    <scope>NUCLEOTIDE SEQUENCE [LARGE SCALE GENOMIC DNA]</scope>
</reference>
<dbReference type="OrthoDB" id="5820458at2759"/>
<feature type="domain" description="Globin" evidence="9">
    <location>
        <begin position="33"/>
        <end position="74"/>
    </location>
</feature>
<evidence type="ECO:0000313" key="10">
    <source>
        <dbReference type="EMBL" id="VDN04954.1"/>
    </source>
</evidence>
<keyword evidence="4 6" id="KW-0479">Metal-binding</keyword>
<keyword evidence="11" id="KW-1185">Reference proteome</keyword>
<dbReference type="WBParaSite" id="TCLT_0000750201-mRNA-1">
    <property type="protein sequence ID" value="TCLT_0000750201-mRNA-1"/>
    <property type="gene ID" value="TCLT_0000750201"/>
</dbReference>
<dbReference type="OMA" id="HETFLAY"/>
<dbReference type="Proteomes" id="UP000276776">
    <property type="component" value="Unassembled WGS sequence"/>
</dbReference>
<keyword evidence="8" id="KW-0472">Membrane</keyword>
<dbReference type="InterPro" id="IPR009050">
    <property type="entry name" value="Globin-like_sf"/>
</dbReference>